<dbReference type="EMBL" id="JAHRHJ020000001">
    <property type="protein sequence ID" value="KAH9328579.1"/>
    <property type="molecule type" value="Genomic_DNA"/>
</dbReference>
<feature type="region of interest" description="Disordered" evidence="1">
    <location>
        <begin position="94"/>
        <end position="115"/>
    </location>
</feature>
<comment type="caution">
    <text evidence="2">The sequence shown here is derived from an EMBL/GenBank/DDBJ whole genome shotgun (WGS) entry which is preliminary data.</text>
</comment>
<evidence type="ECO:0000313" key="3">
    <source>
        <dbReference type="Proteomes" id="UP000824469"/>
    </source>
</evidence>
<gene>
    <name evidence="2" type="ORF">KI387_000687</name>
</gene>
<dbReference type="Proteomes" id="UP000824469">
    <property type="component" value="Unassembled WGS sequence"/>
</dbReference>
<feature type="non-terminal residue" evidence="2">
    <location>
        <position position="1"/>
    </location>
</feature>
<organism evidence="2 3">
    <name type="scientific">Taxus chinensis</name>
    <name type="common">Chinese yew</name>
    <name type="synonym">Taxus wallichiana var. chinensis</name>
    <dbReference type="NCBI Taxonomy" id="29808"/>
    <lineage>
        <taxon>Eukaryota</taxon>
        <taxon>Viridiplantae</taxon>
        <taxon>Streptophyta</taxon>
        <taxon>Embryophyta</taxon>
        <taxon>Tracheophyta</taxon>
        <taxon>Spermatophyta</taxon>
        <taxon>Pinopsida</taxon>
        <taxon>Pinidae</taxon>
        <taxon>Conifers II</taxon>
        <taxon>Cupressales</taxon>
        <taxon>Taxaceae</taxon>
        <taxon>Taxus</taxon>
    </lineage>
</organism>
<evidence type="ECO:0000256" key="1">
    <source>
        <dbReference type="SAM" id="MobiDB-lite"/>
    </source>
</evidence>
<keyword evidence="3" id="KW-1185">Reference proteome</keyword>
<protein>
    <submittedName>
        <fullName evidence="2">Uncharacterized protein</fullName>
    </submittedName>
</protein>
<name>A0AA38LLY3_TAXCH</name>
<evidence type="ECO:0000313" key="2">
    <source>
        <dbReference type="EMBL" id="KAH9328579.1"/>
    </source>
</evidence>
<reference evidence="2 3" key="1">
    <citation type="journal article" date="2021" name="Nat. Plants">
        <title>The Taxus genome provides insights into paclitaxel biosynthesis.</title>
        <authorList>
            <person name="Xiong X."/>
            <person name="Gou J."/>
            <person name="Liao Q."/>
            <person name="Li Y."/>
            <person name="Zhou Q."/>
            <person name="Bi G."/>
            <person name="Li C."/>
            <person name="Du R."/>
            <person name="Wang X."/>
            <person name="Sun T."/>
            <person name="Guo L."/>
            <person name="Liang H."/>
            <person name="Lu P."/>
            <person name="Wu Y."/>
            <person name="Zhang Z."/>
            <person name="Ro D.K."/>
            <person name="Shang Y."/>
            <person name="Huang S."/>
            <person name="Yan J."/>
        </authorList>
    </citation>
    <scope>NUCLEOTIDE SEQUENCE [LARGE SCALE GENOMIC DNA]</scope>
    <source>
        <strain evidence="2">Ta-2019</strain>
    </source>
</reference>
<accession>A0AA38LLY3</accession>
<sequence length="417" mass="46545">MVEFENAYNSICRRLETLRSIYVSSQKVSLAGSPENNVHRSRRYKTSTEEETDGVLYIDTVCPAEISGEEKNYVGCSVNAKESITDHATDPVENDAVNTHHTPGVPCEKENPRGLNKSIRSPQSMQNFKEQAQKWVGEQIIGVFEEHSGEMRKNCTLFSDNTMSDIVKNVSQILQERVNQIEMKTQRVAELKEALSKEKPLVDSMRQTRHGLQGLLNQACSTAENGIFMCSQCQFVAEVVKELEVHAKLDTSSTICQFMTKDESETCCNVNNLQKKNSSSVTSMHRLPDREDGTNDISIIPLVEDTNNAASRLCPRVVNETCKMHHGNILEVEDSKLVNVIARRLGPGLESGFMTDSVPSLKRKSINDGCVKEAGPPKASKFIVQSSKLQCSNVSRECYSKMSSENYCARHSHDDVV</sequence>
<dbReference type="AlphaFoldDB" id="A0AA38LLY3"/>
<proteinExistence type="predicted"/>